<dbReference type="InterPro" id="IPR011006">
    <property type="entry name" value="CheY-like_superfamily"/>
</dbReference>
<dbReference type="InterPro" id="IPR001867">
    <property type="entry name" value="OmpR/PhoB-type_DNA-bd"/>
</dbReference>
<dbReference type="SMART" id="SM00448">
    <property type="entry name" value="REC"/>
    <property type="match status" value="1"/>
</dbReference>
<organism evidence="10 11">
    <name type="scientific">Pararhodospirillum oryzae</name>
    <dbReference type="NCBI Taxonomy" id="478448"/>
    <lineage>
        <taxon>Bacteria</taxon>
        <taxon>Pseudomonadati</taxon>
        <taxon>Pseudomonadota</taxon>
        <taxon>Alphaproteobacteria</taxon>
        <taxon>Rhodospirillales</taxon>
        <taxon>Rhodospirillaceae</taxon>
        <taxon>Pararhodospirillum</taxon>
    </lineage>
</organism>
<dbReference type="InterPro" id="IPR001789">
    <property type="entry name" value="Sig_transdc_resp-reg_receiver"/>
</dbReference>
<evidence type="ECO:0000256" key="4">
    <source>
        <dbReference type="ARBA" id="ARBA00023125"/>
    </source>
</evidence>
<feature type="domain" description="OmpR/PhoB-type" evidence="9">
    <location>
        <begin position="124"/>
        <end position="218"/>
    </location>
</feature>
<dbReference type="FunFam" id="3.40.50.2300:FF:000002">
    <property type="entry name" value="DNA-binding response regulator PhoP"/>
    <property type="match status" value="1"/>
</dbReference>
<dbReference type="GO" id="GO:0000156">
    <property type="term" value="F:phosphorelay response regulator activity"/>
    <property type="evidence" value="ECO:0007669"/>
    <property type="project" value="TreeGrafter"/>
</dbReference>
<proteinExistence type="predicted"/>
<comment type="caution">
    <text evidence="10">The sequence shown here is derived from an EMBL/GenBank/DDBJ whole genome shotgun (WGS) entry which is preliminary data.</text>
</comment>
<dbReference type="GO" id="GO:0006355">
    <property type="term" value="P:regulation of DNA-templated transcription"/>
    <property type="evidence" value="ECO:0007669"/>
    <property type="project" value="InterPro"/>
</dbReference>
<dbReference type="SMART" id="SM00862">
    <property type="entry name" value="Trans_reg_C"/>
    <property type="match status" value="1"/>
</dbReference>
<dbReference type="Pfam" id="PF00486">
    <property type="entry name" value="Trans_reg_C"/>
    <property type="match status" value="1"/>
</dbReference>
<evidence type="ECO:0000313" key="11">
    <source>
        <dbReference type="Proteomes" id="UP000321567"/>
    </source>
</evidence>
<evidence type="ECO:0000259" key="8">
    <source>
        <dbReference type="PROSITE" id="PS50110"/>
    </source>
</evidence>
<dbReference type="InterPro" id="IPR016032">
    <property type="entry name" value="Sig_transdc_resp-reg_C-effctor"/>
</dbReference>
<gene>
    <name evidence="10" type="ORF">ROR02_01420</name>
</gene>
<feature type="DNA-binding region" description="OmpR/PhoB-type" evidence="7">
    <location>
        <begin position="124"/>
        <end position="218"/>
    </location>
</feature>
<dbReference type="Proteomes" id="UP000321567">
    <property type="component" value="Unassembled WGS sequence"/>
</dbReference>
<dbReference type="Gene3D" id="6.10.250.690">
    <property type="match status" value="1"/>
</dbReference>
<feature type="domain" description="Response regulatory" evidence="8">
    <location>
        <begin position="2"/>
        <end position="116"/>
    </location>
</feature>
<dbReference type="OrthoDB" id="9802426at2"/>
<dbReference type="InterPro" id="IPR039420">
    <property type="entry name" value="WalR-like"/>
</dbReference>
<dbReference type="Pfam" id="PF00072">
    <property type="entry name" value="Response_reg"/>
    <property type="match status" value="1"/>
</dbReference>
<name>A0A512H3J3_9PROT</name>
<keyword evidence="3" id="KW-0805">Transcription regulation</keyword>
<evidence type="ECO:0000256" key="1">
    <source>
        <dbReference type="ARBA" id="ARBA00022553"/>
    </source>
</evidence>
<evidence type="ECO:0000259" key="9">
    <source>
        <dbReference type="PROSITE" id="PS51755"/>
    </source>
</evidence>
<dbReference type="SUPFAM" id="SSF46894">
    <property type="entry name" value="C-terminal effector domain of the bipartite response regulators"/>
    <property type="match status" value="1"/>
</dbReference>
<dbReference type="Gene3D" id="3.40.50.2300">
    <property type="match status" value="1"/>
</dbReference>
<dbReference type="InterPro" id="IPR036388">
    <property type="entry name" value="WH-like_DNA-bd_sf"/>
</dbReference>
<dbReference type="CDD" id="cd00383">
    <property type="entry name" value="trans_reg_C"/>
    <property type="match status" value="1"/>
</dbReference>
<keyword evidence="4 7" id="KW-0238">DNA-binding</keyword>
<evidence type="ECO:0000256" key="6">
    <source>
        <dbReference type="PROSITE-ProRule" id="PRU00169"/>
    </source>
</evidence>
<dbReference type="PANTHER" id="PTHR48111">
    <property type="entry name" value="REGULATOR OF RPOS"/>
    <property type="match status" value="1"/>
</dbReference>
<dbReference type="AlphaFoldDB" id="A0A512H3J3"/>
<dbReference type="SUPFAM" id="SSF52172">
    <property type="entry name" value="CheY-like"/>
    <property type="match status" value="1"/>
</dbReference>
<evidence type="ECO:0000256" key="2">
    <source>
        <dbReference type="ARBA" id="ARBA00023012"/>
    </source>
</evidence>
<keyword evidence="11" id="KW-1185">Reference proteome</keyword>
<dbReference type="PROSITE" id="PS50110">
    <property type="entry name" value="RESPONSE_REGULATORY"/>
    <property type="match status" value="1"/>
</dbReference>
<sequence>MRVLLVEDEPALAESLSRVLTRAGFVVDHAADGEEAHFLGDTEPYDAVVLDLGLPRLDGVGVLRRWRADGRRMPVLILTARGGWSEKVAGFEAGADDFMAKPFEMEEVVYRLKALIRRSAGHGGPELTVGPLRYDTLSGRAWVEGRPLDLTAQEGRILSYLLHHAGRPVSRTEIIEHVYDRDFDLDSNVIDVLIGRLRRKLGVALIHTVRGLGYRLEAGEGE</sequence>
<feature type="modified residue" description="4-aspartylphosphate" evidence="6">
    <location>
        <position position="51"/>
    </location>
</feature>
<keyword evidence="5" id="KW-0804">Transcription</keyword>
<dbReference type="PROSITE" id="PS51755">
    <property type="entry name" value="OMPR_PHOB"/>
    <property type="match status" value="1"/>
</dbReference>
<dbReference type="PANTHER" id="PTHR48111:SF37">
    <property type="entry name" value="RESPONSE REGULATOR PROTEIN CARR"/>
    <property type="match status" value="1"/>
</dbReference>
<dbReference type="RefSeq" id="WP_147162081.1">
    <property type="nucleotide sequence ID" value="NZ_BJZO01000002.1"/>
</dbReference>
<dbReference type="GO" id="GO:0000976">
    <property type="term" value="F:transcription cis-regulatory region binding"/>
    <property type="evidence" value="ECO:0007669"/>
    <property type="project" value="TreeGrafter"/>
</dbReference>
<dbReference type="GO" id="GO:0005829">
    <property type="term" value="C:cytosol"/>
    <property type="evidence" value="ECO:0007669"/>
    <property type="project" value="TreeGrafter"/>
</dbReference>
<keyword evidence="2" id="KW-0902">Two-component regulatory system</keyword>
<dbReference type="Gene3D" id="1.10.10.10">
    <property type="entry name" value="Winged helix-like DNA-binding domain superfamily/Winged helix DNA-binding domain"/>
    <property type="match status" value="1"/>
</dbReference>
<evidence type="ECO:0000256" key="3">
    <source>
        <dbReference type="ARBA" id="ARBA00023015"/>
    </source>
</evidence>
<dbReference type="EMBL" id="BJZO01000002">
    <property type="protein sequence ID" value="GEO80011.1"/>
    <property type="molecule type" value="Genomic_DNA"/>
</dbReference>
<evidence type="ECO:0000313" key="10">
    <source>
        <dbReference type="EMBL" id="GEO80011.1"/>
    </source>
</evidence>
<reference evidence="10 11" key="1">
    <citation type="submission" date="2019-07" db="EMBL/GenBank/DDBJ databases">
        <title>Whole genome shotgun sequence of Rhodospirillum oryzae NBRC 107573.</title>
        <authorList>
            <person name="Hosoyama A."/>
            <person name="Uohara A."/>
            <person name="Ohji S."/>
            <person name="Ichikawa N."/>
        </authorList>
    </citation>
    <scope>NUCLEOTIDE SEQUENCE [LARGE SCALE GENOMIC DNA]</scope>
    <source>
        <strain evidence="10 11">NBRC 107573</strain>
    </source>
</reference>
<keyword evidence="1 6" id="KW-0597">Phosphoprotein</keyword>
<evidence type="ECO:0000256" key="5">
    <source>
        <dbReference type="ARBA" id="ARBA00023163"/>
    </source>
</evidence>
<evidence type="ECO:0000256" key="7">
    <source>
        <dbReference type="PROSITE-ProRule" id="PRU01091"/>
    </source>
</evidence>
<dbReference type="CDD" id="cd19934">
    <property type="entry name" value="REC_OmpR_EcPhoP-like"/>
    <property type="match status" value="1"/>
</dbReference>
<accession>A0A512H3J3</accession>
<dbReference type="GO" id="GO:0032993">
    <property type="term" value="C:protein-DNA complex"/>
    <property type="evidence" value="ECO:0007669"/>
    <property type="project" value="TreeGrafter"/>
</dbReference>
<protein>
    <submittedName>
        <fullName evidence="10">DNA-binding response regulator</fullName>
    </submittedName>
</protein>